<comment type="caution">
    <text evidence="10">The sequence shown here is derived from an EMBL/GenBank/DDBJ whole genome shotgun (WGS) entry which is preliminary data.</text>
</comment>
<evidence type="ECO:0000256" key="6">
    <source>
        <dbReference type="ARBA" id="ARBA00023235"/>
    </source>
</evidence>
<dbReference type="GO" id="GO:0050821">
    <property type="term" value="P:protein stabilization"/>
    <property type="evidence" value="ECO:0007669"/>
    <property type="project" value="InterPro"/>
</dbReference>
<dbReference type="SUPFAM" id="SSF109998">
    <property type="entry name" value="Triger factor/SurA peptide-binding domain-like"/>
    <property type="match status" value="1"/>
</dbReference>
<keyword evidence="11" id="KW-1185">Reference proteome</keyword>
<gene>
    <name evidence="7" type="primary">surA</name>
    <name evidence="10" type="ORF">B1A74_10490</name>
</gene>
<evidence type="ECO:0000259" key="9">
    <source>
        <dbReference type="PROSITE" id="PS50198"/>
    </source>
</evidence>
<dbReference type="Pfam" id="PF09312">
    <property type="entry name" value="SurA_N"/>
    <property type="match status" value="1"/>
</dbReference>
<dbReference type="PANTHER" id="PTHR47637:SF1">
    <property type="entry name" value="CHAPERONE SURA"/>
    <property type="match status" value="1"/>
</dbReference>
<dbReference type="GO" id="GO:0006457">
    <property type="term" value="P:protein folding"/>
    <property type="evidence" value="ECO:0007669"/>
    <property type="project" value="UniProtKB-UniRule"/>
</dbReference>
<dbReference type="InterPro" id="IPR000297">
    <property type="entry name" value="PPIase_PpiC"/>
</dbReference>
<comment type="function">
    <text evidence="7">Chaperone involved in the correct folding and assembly of outer membrane proteins. Recognizes specific patterns of aromatic residues and the orientation of their side chains, which are found more frequently in integral outer membrane proteins. May act in both early periplasmic and late outer membrane-associated steps of protein maturation.</text>
</comment>
<dbReference type="EMBL" id="MUZR01000046">
    <property type="protein sequence ID" value="OOC09534.1"/>
    <property type="molecule type" value="Genomic_DNA"/>
</dbReference>
<comment type="subcellular location">
    <subcellularLocation>
        <location evidence="7">Periplasm</location>
    </subcellularLocation>
    <text evidence="7">Is capable of associating with the outer membrane.</text>
</comment>
<comment type="domain">
    <text evidence="7">The PPIase activity resides only in the second parvulin domain. The N-terminal region and the C-terminal tail are necessary and sufficient for the chaperone activity of SurA. The PPIase activity is dispensable for SurA to function as a chaperone. The N-terminal region and the C-terminal tail are also required for porin recognition.</text>
</comment>
<dbReference type="STRING" id="252474.B1A74_10490"/>
<proteinExistence type="inferred from homology"/>
<dbReference type="InterPro" id="IPR050280">
    <property type="entry name" value="OMP_Chaperone_SurA"/>
</dbReference>
<feature type="compositionally biased region" description="Low complexity" evidence="8">
    <location>
        <begin position="24"/>
        <end position="44"/>
    </location>
</feature>
<evidence type="ECO:0000256" key="1">
    <source>
        <dbReference type="ARBA" id="ARBA00022729"/>
    </source>
</evidence>
<accession>A0A1V2ZWN6</accession>
<dbReference type="InterPro" id="IPR023034">
    <property type="entry name" value="PPIase_SurA"/>
</dbReference>
<dbReference type="InterPro" id="IPR023058">
    <property type="entry name" value="PPIase_PpiC_CS"/>
</dbReference>
<evidence type="ECO:0000313" key="10">
    <source>
        <dbReference type="EMBL" id="OOC09534.1"/>
    </source>
</evidence>
<evidence type="ECO:0000256" key="2">
    <source>
        <dbReference type="ARBA" id="ARBA00022737"/>
    </source>
</evidence>
<sequence>MAQAQHDPLSMPEGTGTGAGPGAETGVQAPVTPGAATDAGAPAPAITPPEEDQFTDRILAIVEEDVITQRELVERMNLVAQQMAEQGQRPPGQDALARQVMEQLVTERVQLQEARRIGISIDEMTLNRTMEQIARENRMTLPQLRRALLQDGVDFEAFREQIRTELTINQLRSRQVDNRVRVSDQEIEDLIASESGAIDRDVRYRLSHILVAVPQGAGSDEIREAREKAAELRSRVREGEEFARVAMEASDGPQALQGGDLGWRSPGELSTVLAREAILMRTGAVSDVLRSPQGFHIIRLEDREGGDQTLVEQTEVRHILKSPDEVRSEEEAERQIRALYNRLQEGEDFGDLARGNSDDPGSAAQGGRLGWISPGELVPGFEQAMNRLEPGEISEPVQSEFGWHIIEVLDRREVDTTREQIRARAREVLQNRKRQDEMELWLRRLREGAYVEYRVDGLEP</sequence>
<dbReference type="InterPro" id="IPR027304">
    <property type="entry name" value="Trigger_fact/SurA_dom_sf"/>
</dbReference>
<evidence type="ECO:0000313" key="11">
    <source>
        <dbReference type="Proteomes" id="UP000189177"/>
    </source>
</evidence>
<dbReference type="PROSITE" id="PS50198">
    <property type="entry name" value="PPIC_PPIASE_2"/>
    <property type="match status" value="2"/>
</dbReference>
<dbReference type="Pfam" id="PF00639">
    <property type="entry name" value="Rotamase"/>
    <property type="match status" value="2"/>
</dbReference>
<organism evidence="10 11">
    <name type="scientific">Thioalkalivibrio halophilus</name>
    <dbReference type="NCBI Taxonomy" id="252474"/>
    <lineage>
        <taxon>Bacteria</taxon>
        <taxon>Pseudomonadati</taxon>
        <taxon>Pseudomonadota</taxon>
        <taxon>Gammaproteobacteria</taxon>
        <taxon>Chromatiales</taxon>
        <taxon>Ectothiorhodospiraceae</taxon>
        <taxon>Thioalkalivibrio</taxon>
    </lineage>
</organism>
<keyword evidence="1 7" id="KW-0732">Signal</keyword>
<dbReference type="EC" id="5.2.1.8" evidence="7"/>
<protein>
    <recommendedName>
        <fullName evidence="7">Chaperone SurA</fullName>
    </recommendedName>
    <alternativeName>
        <fullName evidence="7">Peptidyl-prolyl cis-trans isomerase SurA</fullName>
        <shortName evidence="7">PPIase SurA</shortName>
        <ecNumber evidence="7">5.2.1.8</ecNumber>
    </alternativeName>
    <alternativeName>
        <fullName evidence="7">Rotamase SurA</fullName>
    </alternativeName>
</protein>
<evidence type="ECO:0000256" key="3">
    <source>
        <dbReference type="ARBA" id="ARBA00022764"/>
    </source>
</evidence>
<dbReference type="InterPro" id="IPR015391">
    <property type="entry name" value="SurA_N"/>
</dbReference>
<keyword evidence="4 7" id="KW-0697">Rotamase</keyword>
<dbReference type="GO" id="GO:0051082">
    <property type="term" value="F:unfolded protein binding"/>
    <property type="evidence" value="ECO:0007669"/>
    <property type="project" value="UniProtKB-UniRule"/>
</dbReference>
<feature type="domain" description="PpiC" evidence="9">
    <location>
        <begin position="201"/>
        <end position="302"/>
    </location>
</feature>
<dbReference type="Gene3D" id="1.10.4030.10">
    <property type="entry name" value="Porin chaperone SurA, peptide-binding domain"/>
    <property type="match status" value="1"/>
</dbReference>
<keyword evidence="3 7" id="KW-0574">Periplasm</keyword>
<keyword evidence="5 7" id="KW-0143">Chaperone</keyword>
<dbReference type="GO" id="GO:0003755">
    <property type="term" value="F:peptidyl-prolyl cis-trans isomerase activity"/>
    <property type="evidence" value="ECO:0007669"/>
    <property type="project" value="UniProtKB-UniRule"/>
</dbReference>
<dbReference type="PROSITE" id="PS01096">
    <property type="entry name" value="PPIC_PPIASE_1"/>
    <property type="match status" value="1"/>
</dbReference>
<evidence type="ECO:0000256" key="5">
    <source>
        <dbReference type="ARBA" id="ARBA00023186"/>
    </source>
</evidence>
<dbReference type="HAMAP" id="MF_01183">
    <property type="entry name" value="Chaperone_SurA"/>
    <property type="match status" value="1"/>
</dbReference>
<evidence type="ECO:0000256" key="8">
    <source>
        <dbReference type="SAM" id="MobiDB-lite"/>
    </source>
</evidence>
<dbReference type="SUPFAM" id="SSF54534">
    <property type="entry name" value="FKBP-like"/>
    <property type="match status" value="2"/>
</dbReference>
<dbReference type="GO" id="GO:0030288">
    <property type="term" value="C:outer membrane-bounded periplasmic space"/>
    <property type="evidence" value="ECO:0007669"/>
    <property type="project" value="InterPro"/>
</dbReference>
<feature type="region of interest" description="Disordered" evidence="8">
    <location>
        <begin position="349"/>
        <end position="369"/>
    </location>
</feature>
<dbReference type="GO" id="GO:0043165">
    <property type="term" value="P:Gram-negative-bacterium-type cell outer membrane assembly"/>
    <property type="evidence" value="ECO:0007669"/>
    <property type="project" value="InterPro"/>
</dbReference>
<dbReference type="AlphaFoldDB" id="A0A1V2ZWN6"/>
<dbReference type="InterPro" id="IPR046357">
    <property type="entry name" value="PPIase_dom_sf"/>
</dbReference>
<dbReference type="PANTHER" id="PTHR47637">
    <property type="entry name" value="CHAPERONE SURA"/>
    <property type="match status" value="1"/>
</dbReference>
<dbReference type="Proteomes" id="UP000189177">
    <property type="component" value="Unassembled WGS sequence"/>
</dbReference>
<comment type="catalytic activity">
    <reaction evidence="7">
        <text>[protein]-peptidylproline (omega=180) = [protein]-peptidylproline (omega=0)</text>
        <dbReference type="Rhea" id="RHEA:16237"/>
        <dbReference type="Rhea" id="RHEA-COMP:10747"/>
        <dbReference type="Rhea" id="RHEA-COMP:10748"/>
        <dbReference type="ChEBI" id="CHEBI:83833"/>
        <dbReference type="ChEBI" id="CHEBI:83834"/>
        <dbReference type="EC" id="5.2.1.8"/>
    </reaction>
</comment>
<reference evidence="10 11" key="1">
    <citation type="submission" date="2017-02" db="EMBL/GenBank/DDBJ databases">
        <title>Genomic diversity within the haloalkaliphilic genus Thioalkalivibrio.</title>
        <authorList>
            <person name="Ahn A.-C."/>
            <person name="Meier-Kolthoff J."/>
            <person name="Overmars L."/>
            <person name="Richter M."/>
            <person name="Woyke T."/>
            <person name="Sorokin D.Y."/>
            <person name="Muyzer G."/>
        </authorList>
    </citation>
    <scope>NUCLEOTIDE SEQUENCE [LARGE SCALE GENOMIC DNA]</scope>
    <source>
        <strain evidence="10 11">HL17</strain>
    </source>
</reference>
<feature type="region of interest" description="Disordered" evidence="8">
    <location>
        <begin position="1"/>
        <end position="52"/>
    </location>
</feature>
<keyword evidence="2 7" id="KW-0677">Repeat</keyword>
<feature type="domain" description="PpiC" evidence="9">
    <location>
        <begin position="311"/>
        <end position="410"/>
    </location>
</feature>
<keyword evidence="6 7" id="KW-0413">Isomerase</keyword>
<dbReference type="GO" id="GO:0042277">
    <property type="term" value="F:peptide binding"/>
    <property type="evidence" value="ECO:0007669"/>
    <property type="project" value="InterPro"/>
</dbReference>
<dbReference type="Gene3D" id="3.10.50.40">
    <property type="match status" value="2"/>
</dbReference>
<name>A0A1V2ZWN6_9GAMM</name>
<evidence type="ECO:0000256" key="7">
    <source>
        <dbReference type="HAMAP-Rule" id="MF_01183"/>
    </source>
</evidence>
<evidence type="ECO:0000256" key="4">
    <source>
        <dbReference type="ARBA" id="ARBA00023110"/>
    </source>
</evidence>